<reference evidence="2 3" key="1">
    <citation type="submission" date="2021-06" db="EMBL/GenBank/DDBJ databases">
        <title>Genome-based taxonomic framework of Microbacterium strains isolated from marine environment, the description of four new species and reclassification of four preexisting species.</title>
        <authorList>
            <person name="Lee S.D."/>
            <person name="Kim S.-M."/>
            <person name="Byeon Y.-S."/>
            <person name="Yang H.L."/>
            <person name="Kim I.S."/>
        </authorList>
    </citation>
    <scope>NUCLEOTIDE SEQUENCE [LARGE SCALE GENOMIC DNA]</scope>
    <source>
        <strain evidence="2 3">KSW4-10</strain>
    </source>
</reference>
<dbReference type="Proteomes" id="UP000830631">
    <property type="component" value="Chromosome"/>
</dbReference>
<keyword evidence="3" id="KW-1185">Reference proteome</keyword>
<dbReference type="RefSeq" id="WP_261811341.1">
    <property type="nucleotide sequence ID" value="NZ_CP078078.1"/>
</dbReference>
<keyword evidence="1" id="KW-0732">Signal</keyword>
<proteinExistence type="predicted"/>
<feature type="chain" id="PRO_5047272429" evidence="1">
    <location>
        <begin position="25"/>
        <end position="428"/>
    </location>
</feature>
<sequence length="428" mass="43848">MSQKLSVRKSVIGALAVGVLVALAGCAPTPQSTPEPSTAPVAPTPDPYAGPIAFVGDELDWFLLSADEIAAMLPDVGEVSPAVSSLIQVSDGGGPEPVPAICSALAAETSLGSIGARSVTWTTAEEGSDGWLHVLQFADEEAAKARMDQYVDAAAQCVEFEFGGPATFASSTAEGDGGIRALAGSLIITYSTGGGHSLYKSYVSVGNVIVEVWQPFTGEPAFDAEAAAALLRDRAEEARRMLIDKLTANPPAPVDTPAAADPAAPWSAWQITPVGVGPVQLGVELDEAIAAAPGARIQEPEWEGGPTRLIAADDSASLLLETQEGGTLVSALTVGIANTVGDRSDDGAALPSADGVKVGDPVSVAVAAFPEGTDLRIVSSGEYFYESSTREGVTLRFRLDRDSVGDDGAVITGITLEDATLRNALIFG</sequence>
<protein>
    <submittedName>
        <fullName evidence="2">Sensor domain-containing protein</fullName>
    </submittedName>
</protein>
<evidence type="ECO:0000256" key="1">
    <source>
        <dbReference type="SAM" id="SignalP"/>
    </source>
</evidence>
<dbReference type="InterPro" id="IPR038232">
    <property type="entry name" value="PknH-like_Extracell_sf"/>
</dbReference>
<accession>A0ABY4J2V2</accession>
<feature type="signal peptide" evidence="1">
    <location>
        <begin position="1"/>
        <end position="24"/>
    </location>
</feature>
<dbReference type="PROSITE" id="PS51257">
    <property type="entry name" value="PROKAR_LIPOPROTEIN"/>
    <property type="match status" value="1"/>
</dbReference>
<dbReference type="Gene3D" id="3.40.1000.70">
    <property type="entry name" value="PknH-like extracellular domain"/>
    <property type="match status" value="1"/>
</dbReference>
<organism evidence="2 3">
    <name type="scientific">Microbacterium aurugineum</name>
    <dbReference type="NCBI Taxonomy" id="2851642"/>
    <lineage>
        <taxon>Bacteria</taxon>
        <taxon>Bacillati</taxon>
        <taxon>Actinomycetota</taxon>
        <taxon>Actinomycetes</taxon>
        <taxon>Micrococcales</taxon>
        <taxon>Microbacteriaceae</taxon>
        <taxon>Microbacterium</taxon>
    </lineage>
</organism>
<evidence type="ECO:0000313" key="2">
    <source>
        <dbReference type="EMBL" id="UPL18381.1"/>
    </source>
</evidence>
<evidence type="ECO:0000313" key="3">
    <source>
        <dbReference type="Proteomes" id="UP000830631"/>
    </source>
</evidence>
<dbReference type="EMBL" id="CP078078">
    <property type="protein sequence ID" value="UPL18381.1"/>
    <property type="molecule type" value="Genomic_DNA"/>
</dbReference>
<name>A0ABY4J2V2_9MICO</name>
<gene>
    <name evidence="2" type="ORF">KV397_11765</name>
</gene>